<proteinExistence type="predicted"/>
<comment type="subcellular location">
    <subcellularLocation>
        <location evidence="2">Cell membrane</location>
    </subcellularLocation>
    <subcellularLocation>
        <location evidence="1">Membrane</location>
        <topology evidence="1">Single-pass membrane protein</topology>
    </subcellularLocation>
</comment>
<keyword evidence="6" id="KW-0805">Transcription regulation</keyword>
<protein>
    <recommendedName>
        <fullName evidence="10">Regulator of SigK</fullName>
    </recommendedName>
    <alternativeName>
        <fullName evidence="9">Sigma-K anti-sigma factor RskA</fullName>
    </alternativeName>
</protein>
<name>A0A2T0JNK0_9ACTN</name>
<feature type="transmembrane region" description="Helical" evidence="11">
    <location>
        <begin position="91"/>
        <end position="111"/>
    </location>
</feature>
<gene>
    <name evidence="14" type="ORF">CLV67_13755</name>
</gene>
<dbReference type="InterPro" id="IPR027383">
    <property type="entry name" value="Znf_put"/>
</dbReference>
<dbReference type="PANTHER" id="PTHR37461:SF1">
    <property type="entry name" value="ANTI-SIGMA-K FACTOR RSKA"/>
    <property type="match status" value="1"/>
</dbReference>
<evidence type="ECO:0000256" key="10">
    <source>
        <dbReference type="ARBA" id="ARBA00030803"/>
    </source>
</evidence>
<evidence type="ECO:0000256" key="11">
    <source>
        <dbReference type="SAM" id="Phobius"/>
    </source>
</evidence>
<keyword evidence="7 11" id="KW-0472">Membrane</keyword>
<dbReference type="GO" id="GO:0016989">
    <property type="term" value="F:sigma factor antagonist activity"/>
    <property type="evidence" value="ECO:0007669"/>
    <property type="project" value="TreeGrafter"/>
</dbReference>
<dbReference type="AlphaFoldDB" id="A0A2T0JNK0"/>
<keyword evidence="4 11" id="KW-0812">Transmembrane</keyword>
<dbReference type="Pfam" id="PF13490">
    <property type="entry name" value="zf-HC2"/>
    <property type="match status" value="1"/>
</dbReference>
<dbReference type="OrthoDB" id="153510at2"/>
<evidence type="ECO:0000256" key="5">
    <source>
        <dbReference type="ARBA" id="ARBA00022989"/>
    </source>
</evidence>
<dbReference type="InterPro" id="IPR041916">
    <property type="entry name" value="Anti_sigma_zinc_sf"/>
</dbReference>
<dbReference type="RefSeq" id="WP_106330663.1">
    <property type="nucleotide sequence ID" value="NZ_BOMO01000143.1"/>
</dbReference>
<evidence type="ECO:0000256" key="7">
    <source>
        <dbReference type="ARBA" id="ARBA00023136"/>
    </source>
</evidence>
<evidence type="ECO:0000259" key="12">
    <source>
        <dbReference type="Pfam" id="PF10099"/>
    </source>
</evidence>
<reference evidence="14 15" key="1">
    <citation type="submission" date="2018-03" db="EMBL/GenBank/DDBJ databases">
        <title>Genomic Encyclopedia of Archaeal and Bacterial Type Strains, Phase II (KMG-II): from individual species to whole genera.</title>
        <authorList>
            <person name="Goeker M."/>
        </authorList>
    </citation>
    <scope>NUCLEOTIDE SEQUENCE [LARGE SCALE GENOMIC DNA]</scope>
    <source>
        <strain evidence="14 15">DSM 43146</strain>
    </source>
</reference>
<evidence type="ECO:0000256" key="9">
    <source>
        <dbReference type="ARBA" id="ARBA00029829"/>
    </source>
</evidence>
<comment type="caution">
    <text evidence="14">The sequence shown here is derived from an EMBL/GenBank/DDBJ whole genome shotgun (WGS) entry which is preliminary data.</text>
</comment>
<evidence type="ECO:0000256" key="3">
    <source>
        <dbReference type="ARBA" id="ARBA00022475"/>
    </source>
</evidence>
<dbReference type="Proteomes" id="UP000239415">
    <property type="component" value="Unassembled WGS sequence"/>
</dbReference>
<evidence type="ECO:0000313" key="14">
    <source>
        <dbReference type="EMBL" id="PRX09190.1"/>
    </source>
</evidence>
<dbReference type="InterPro" id="IPR018764">
    <property type="entry name" value="RskA_C"/>
</dbReference>
<keyword evidence="5 11" id="KW-1133">Transmembrane helix</keyword>
<dbReference type="InterPro" id="IPR051474">
    <property type="entry name" value="Anti-sigma-K/W_factor"/>
</dbReference>
<dbReference type="GO" id="GO:0006417">
    <property type="term" value="P:regulation of translation"/>
    <property type="evidence" value="ECO:0007669"/>
    <property type="project" value="TreeGrafter"/>
</dbReference>
<dbReference type="Gene3D" id="1.10.10.1320">
    <property type="entry name" value="Anti-sigma factor, zinc-finger domain"/>
    <property type="match status" value="1"/>
</dbReference>
<sequence length="241" mass="25285">MTADIHSLVGAYVLDAVDDLERAAVDRHLRECDACRTDAAELREAAARLADGAWSVPPPRLRDNVLAAVATTRQLPVETLRRSRRPYRARWLAAAAAVVAAVGAGTAVFTVQEQRVREERSVAEAVRTRESEVRDILAAPDVVLRDQPLTGGGKVTVAYSRLRDSGVIMMAADAAPDGGRVFQLWTVRSGTPVSEGVLAVGQTSIVKVVAGMSSASAVGVSVEPPGGSPAPTVTVAGVKTI</sequence>
<dbReference type="GO" id="GO:0005886">
    <property type="term" value="C:plasma membrane"/>
    <property type="evidence" value="ECO:0007669"/>
    <property type="project" value="UniProtKB-SubCell"/>
</dbReference>
<evidence type="ECO:0000256" key="6">
    <source>
        <dbReference type="ARBA" id="ARBA00023015"/>
    </source>
</evidence>
<dbReference type="EMBL" id="PVMZ01000037">
    <property type="protein sequence ID" value="PRX09190.1"/>
    <property type="molecule type" value="Genomic_DNA"/>
</dbReference>
<keyword evidence="3" id="KW-1003">Cell membrane</keyword>
<organism evidence="14 15">
    <name type="scientific">Actinoplanes italicus</name>
    <dbReference type="NCBI Taxonomy" id="113567"/>
    <lineage>
        <taxon>Bacteria</taxon>
        <taxon>Bacillati</taxon>
        <taxon>Actinomycetota</taxon>
        <taxon>Actinomycetes</taxon>
        <taxon>Micromonosporales</taxon>
        <taxon>Micromonosporaceae</taxon>
        <taxon>Actinoplanes</taxon>
    </lineage>
</organism>
<accession>A0A2T0JNK0</accession>
<keyword evidence="15" id="KW-1185">Reference proteome</keyword>
<evidence type="ECO:0000256" key="8">
    <source>
        <dbReference type="ARBA" id="ARBA00023163"/>
    </source>
</evidence>
<evidence type="ECO:0000256" key="2">
    <source>
        <dbReference type="ARBA" id="ARBA00004236"/>
    </source>
</evidence>
<evidence type="ECO:0000256" key="1">
    <source>
        <dbReference type="ARBA" id="ARBA00004167"/>
    </source>
</evidence>
<dbReference type="Pfam" id="PF10099">
    <property type="entry name" value="RskA_C"/>
    <property type="match status" value="1"/>
</dbReference>
<feature type="domain" description="Putative zinc-finger" evidence="13">
    <location>
        <begin position="4"/>
        <end position="36"/>
    </location>
</feature>
<keyword evidence="8" id="KW-0804">Transcription</keyword>
<evidence type="ECO:0000256" key="4">
    <source>
        <dbReference type="ARBA" id="ARBA00022692"/>
    </source>
</evidence>
<evidence type="ECO:0000313" key="15">
    <source>
        <dbReference type="Proteomes" id="UP000239415"/>
    </source>
</evidence>
<dbReference type="PANTHER" id="PTHR37461">
    <property type="entry name" value="ANTI-SIGMA-K FACTOR RSKA"/>
    <property type="match status" value="1"/>
</dbReference>
<feature type="domain" description="Anti-sigma K factor RskA C-terminal" evidence="12">
    <location>
        <begin position="92"/>
        <end position="232"/>
    </location>
</feature>
<evidence type="ECO:0000259" key="13">
    <source>
        <dbReference type="Pfam" id="PF13490"/>
    </source>
</evidence>